<protein>
    <submittedName>
        <fullName evidence="3">Uncharacterized protein</fullName>
    </submittedName>
</protein>
<accession>A0A927DVZ1</accession>
<comment type="caution">
    <text evidence="3">The sequence shown here is derived from an EMBL/GenBank/DDBJ whole genome shotgun (WGS) entry which is preliminary data.</text>
</comment>
<organism evidence="3 4">
    <name type="scientific">Klebsiella pneumoniae</name>
    <dbReference type="NCBI Taxonomy" id="573"/>
    <lineage>
        <taxon>Bacteria</taxon>
        <taxon>Pseudomonadati</taxon>
        <taxon>Pseudomonadota</taxon>
        <taxon>Gammaproteobacteria</taxon>
        <taxon>Enterobacterales</taxon>
        <taxon>Enterobacteriaceae</taxon>
        <taxon>Klebsiella/Raoultella group</taxon>
        <taxon>Klebsiella</taxon>
        <taxon>Klebsiella pneumoniae complex</taxon>
    </lineage>
</organism>
<evidence type="ECO:0000313" key="4">
    <source>
        <dbReference type="Proteomes" id="UP000622731"/>
    </source>
</evidence>
<gene>
    <name evidence="3" type="ORF">IE988_17680</name>
</gene>
<feature type="chain" id="PRO_5037541663" evidence="2">
    <location>
        <begin position="28"/>
        <end position="242"/>
    </location>
</feature>
<dbReference type="AlphaFoldDB" id="A0A927DVZ1"/>
<dbReference type="PROSITE" id="PS51257">
    <property type="entry name" value="PROKAR_LIPOPROTEIN"/>
    <property type="match status" value="1"/>
</dbReference>
<feature type="region of interest" description="Disordered" evidence="1">
    <location>
        <begin position="221"/>
        <end position="242"/>
    </location>
</feature>
<keyword evidence="2" id="KW-0732">Signal</keyword>
<reference evidence="3" key="1">
    <citation type="submission" date="2020-07" db="EMBL/GenBank/DDBJ databases">
        <title>Clinical and genomic characterization of carbapenemase-producing Enterobacterales causing secondary infections during the COVID-19 crisis at a New York City hospital.</title>
        <authorList>
            <person name="Gomez-Simmonds A."/>
            <person name="Annavajhala M.K."/>
            <person name="Uhlemann A.-C."/>
        </authorList>
    </citation>
    <scope>NUCLEOTIDE SEQUENCE</scope>
    <source>
        <strain evidence="3">NK1594</strain>
    </source>
</reference>
<proteinExistence type="predicted"/>
<evidence type="ECO:0000256" key="1">
    <source>
        <dbReference type="SAM" id="MobiDB-lite"/>
    </source>
</evidence>
<dbReference type="Proteomes" id="UP000622731">
    <property type="component" value="Unassembled WGS sequence"/>
</dbReference>
<evidence type="ECO:0000313" key="3">
    <source>
        <dbReference type="EMBL" id="MBD3720113.1"/>
    </source>
</evidence>
<dbReference type="Gene3D" id="1.10.4160.10">
    <property type="entry name" value="Hydantoin permease"/>
    <property type="match status" value="1"/>
</dbReference>
<evidence type="ECO:0000256" key="2">
    <source>
        <dbReference type="SAM" id="SignalP"/>
    </source>
</evidence>
<dbReference type="EMBL" id="JACXTF010000001">
    <property type="protein sequence ID" value="MBD3720113.1"/>
    <property type="molecule type" value="Genomic_DNA"/>
</dbReference>
<feature type="signal peptide" evidence="2">
    <location>
        <begin position="1"/>
        <end position="27"/>
    </location>
</feature>
<name>A0A927DVZ1_KLEPN</name>
<sequence length="242" mass="26056">MGWPAGRFCSACWWASVLCSCALTSVAKPSQMAGVPYAVICRQAFGVFGANIPAVIRGLIASPPVRYSNLSGGERPDAGPAQVLALPFLADQQQFPRAVDPWLALLRHHVAAAGDGVLARHERHQAFYRYRRSGGVCGDVGPRPAGLYTRPVWMGSPLPSPANPSALASRLADDHRHGAGRLLLLRAAAQLRRLFPLRQKHGRDPPRQPLGAAVQLPAVLGGHRGDSLRHPVAVRQNDHRPD</sequence>